<dbReference type="AlphaFoldDB" id="A0A1I3LCG5"/>
<reference evidence="3" key="1">
    <citation type="submission" date="2016-10" db="EMBL/GenBank/DDBJ databases">
        <authorList>
            <person name="Varghese N."/>
            <person name="Submissions S."/>
        </authorList>
    </citation>
    <scope>NUCLEOTIDE SEQUENCE [LARGE SCALE GENOMIC DNA]</scope>
    <source>
        <strain evidence="3">DSM 26348</strain>
    </source>
</reference>
<dbReference type="OrthoDB" id="283968at2"/>
<sequence>MTSFTGETAVASAFDKGSKVKWKWGNGWGHGKIAEVFYNRISRSIKGTAVTRLATPDEPAYLIDDDDGGRVLKSHSELTLE</sequence>
<dbReference type="STRING" id="1576369.SAMN05421753_112219"/>
<protein>
    <recommendedName>
        <fullName evidence="1">Hypervirulence associated protein TUDOR domain-containing protein</fullName>
    </recommendedName>
</protein>
<evidence type="ECO:0000259" key="1">
    <source>
        <dbReference type="Pfam" id="PF11160"/>
    </source>
</evidence>
<proteinExistence type="predicted"/>
<evidence type="ECO:0000313" key="3">
    <source>
        <dbReference type="Proteomes" id="UP000199518"/>
    </source>
</evidence>
<keyword evidence="3" id="KW-1185">Reference proteome</keyword>
<evidence type="ECO:0000313" key="2">
    <source>
        <dbReference type="EMBL" id="SFI82492.1"/>
    </source>
</evidence>
<dbReference type="Pfam" id="PF11160">
    <property type="entry name" value="Hva1_TUDOR"/>
    <property type="match status" value="1"/>
</dbReference>
<accession>A0A1I3LCG5</accession>
<dbReference type="RefSeq" id="WP_092052091.1">
    <property type="nucleotide sequence ID" value="NZ_FOQD01000012.1"/>
</dbReference>
<dbReference type="EMBL" id="FOQD01000012">
    <property type="protein sequence ID" value="SFI82492.1"/>
    <property type="molecule type" value="Genomic_DNA"/>
</dbReference>
<dbReference type="Proteomes" id="UP000199518">
    <property type="component" value="Unassembled WGS sequence"/>
</dbReference>
<name>A0A1I3LCG5_9PLAN</name>
<feature type="domain" description="Hypervirulence associated protein TUDOR" evidence="1">
    <location>
        <begin position="17"/>
        <end position="78"/>
    </location>
</feature>
<dbReference type="InterPro" id="IPR021331">
    <property type="entry name" value="Hva1_TUDOR"/>
</dbReference>
<organism evidence="2 3">
    <name type="scientific">Planctomicrobium piriforme</name>
    <dbReference type="NCBI Taxonomy" id="1576369"/>
    <lineage>
        <taxon>Bacteria</taxon>
        <taxon>Pseudomonadati</taxon>
        <taxon>Planctomycetota</taxon>
        <taxon>Planctomycetia</taxon>
        <taxon>Planctomycetales</taxon>
        <taxon>Planctomycetaceae</taxon>
        <taxon>Planctomicrobium</taxon>
    </lineage>
</organism>
<gene>
    <name evidence="2" type="ORF">SAMN05421753_112219</name>
</gene>